<dbReference type="OrthoDB" id="659240at2"/>
<comment type="caution">
    <text evidence="3">The sequence shown here is derived from an EMBL/GenBank/DDBJ whole genome shotgun (WGS) entry which is preliminary data.</text>
</comment>
<feature type="domain" description="3-keto-alpha-glucoside-1,2-lyase/3-keto-2-hydroxy-glucal hydratase" evidence="2">
    <location>
        <begin position="36"/>
        <end position="241"/>
    </location>
</feature>
<accession>A0A4Q1CK51</accession>
<evidence type="ECO:0000313" key="3">
    <source>
        <dbReference type="EMBL" id="RXK61020.1"/>
    </source>
</evidence>
<proteinExistence type="predicted"/>
<evidence type="ECO:0000313" key="4">
    <source>
        <dbReference type="Proteomes" id="UP000290204"/>
    </source>
</evidence>
<feature type="region of interest" description="Disordered" evidence="1">
    <location>
        <begin position="1"/>
        <end position="22"/>
    </location>
</feature>
<dbReference type="Proteomes" id="UP000290204">
    <property type="component" value="Unassembled WGS sequence"/>
</dbReference>
<reference evidence="3 4" key="1">
    <citation type="submission" date="2019-01" db="EMBL/GenBank/DDBJ databases">
        <title>Lacibacter sp. strain TTM-7.</title>
        <authorList>
            <person name="Chen W.-M."/>
        </authorList>
    </citation>
    <scope>NUCLEOTIDE SEQUENCE [LARGE SCALE GENOMIC DNA]</scope>
    <source>
        <strain evidence="3 4">TTM-7</strain>
    </source>
</reference>
<sequence length="243" mass="27446">MTISCNNDGEKVSDNDTSTAAEPAVTVLTQEEINDGWQAMFDGKTTAGWHKYGGAPVGSAWKVEDGVLHLDANQKENWQIKDGGDIVSDKEYENFHLKLEWKIDTCGNSGIIFNIHEDTAKYQFPWMTGPEMQVLDNKCHPDAKIIKHRAGDLYDLITSALETVKPALEWNLAEIKSQNGTLEFYLNGVKVVTTTMWDEGWKKMIAGSKFKAWPDFGTYKKGHIALQDHGNHVWFKNIRIKEL</sequence>
<dbReference type="Gene3D" id="2.60.120.560">
    <property type="entry name" value="Exo-inulinase, domain 1"/>
    <property type="match status" value="1"/>
</dbReference>
<gene>
    <name evidence="3" type="ORF">ESA94_10645</name>
</gene>
<keyword evidence="4" id="KW-1185">Reference proteome</keyword>
<organism evidence="3 4">
    <name type="scientific">Lacibacter luteus</name>
    <dbReference type="NCBI Taxonomy" id="2508719"/>
    <lineage>
        <taxon>Bacteria</taxon>
        <taxon>Pseudomonadati</taxon>
        <taxon>Bacteroidota</taxon>
        <taxon>Chitinophagia</taxon>
        <taxon>Chitinophagales</taxon>
        <taxon>Chitinophagaceae</taxon>
        <taxon>Lacibacter</taxon>
    </lineage>
</organism>
<evidence type="ECO:0000256" key="1">
    <source>
        <dbReference type="SAM" id="MobiDB-lite"/>
    </source>
</evidence>
<dbReference type="Pfam" id="PF06439">
    <property type="entry name" value="3keto-disac_hyd"/>
    <property type="match status" value="1"/>
</dbReference>
<protein>
    <submittedName>
        <fullName evidence="3">DUF1080 domain-containing protein</fullName>
    </submittedName>
</protein>
<dbReference type="GO" id="GO:0016787">
    <property type="term" value="F:hydrolase activity"/>
    <property type="evidence" value="ECO:0007669"/>
    <property type="project" value="InterPro"/>
</dbReference>
<evidence type="ECO:0000259" key="2">
    <source>
        <dbReference type="Pfam" id="PF06439"/>
    </source>
</evidence>
<name>A0A4Q1CK51_9BACT</name>
<dbReference type="AlphaFoldDB" id="A0A4Q1CK51"/>
<dbReference type="InterPro" id="IPR010496">
    <property type="entry name" value="AL/BT2_dom"/>
</dbReference>
<dbReference type="EMBL" id="SDHW01000002">
    <property type="protein sequence ID" value="RXK61020.1"/>
    <property type="molecule type" value="Genomic_DNA"/>
</dbReference>